<protein>
    <submittedName>
        <fullName evidence="1">Uncharacterized protein</fullName>
    </submittedName>
</protein>
<proteinExistence type="predicted"/>
<dbReference type="AlphaFoldDB" id="A0A1J5Q0A4"/>
<dbReference type="EMBL" id="MLJW01001798">
    <property type="protein sequence ID" value="OIQ76696.1"/>
    <property type="molecule type" value="Genomic_DNA"/>
</dbReference>
<evidence type="ECO:0000313" key="1">
    <source>
        <dbReference type="EMBL" id="OIQ76696.1"/>
    </source>
</evidence>
<reference evidence="1" key="1">
    <citation type="submission" date="2016-10" db="EMBL/GenBank/DDBJ databases">
        <title>Sequence of Gallionella enrichment culture.</title>
        <authorList>
            <person name="Poehlein A."/>
            <person name="Muehling M."/>
            <person name="Daniel R."/>
        </authorList>
    </citation>
    <scope>NUCLEOTIDE SEQUENCE</scope>
</reference>
<comment type="caution">
    <text evidence="1">The sequence shown here is derived from an EMBL/GenBank/DDBJ whole genome shotgun (WGS) entry which is preliminary data.</text>
</comment>
<accession>A0A1J5Q0A4</accession>
<name>A0A1J5Q0A4_9ZZZZ</name>
<sequence>MRQPLQFAQFLPGEGHAALERLRQFVLGVQVHRHVQQRTRRRDPQFAAAAAQAAQQGECGIEVVAPDVAPVDDPGRQHLVRAQALGHPGGFAQAAHQVHVQAGNRQPASQVEVVFQRAEVSGHQQLEACCALLRAKGAGKLGIGGAHGVLPVGGQVEGQNGLVQLHPCGARGIQGTQDPHVGVKQRRQEREAVESLGAALAQPQPGQRAGQHRLGGQALFARQCQLVQQILRVGREAGGGVELGHEVVVVGVEPLGEFQRRLAGRAARQREMPRPARLPRLEAETGRGRAQAQSHRGDVVVGREIASCHHVQPGPALVIPLLQAQGAPGAGEFGLAALAGPERLERELPLPFRADAGVTQGMRANHVYSSNESTTRIMVHA</sequence>
<organism evidence="1">
    <name type="scientific">mine drainage metagenome</name>
    <dbReference type="NCBI Taxonomy" id="410659"/>
    <lineage>
        <taxon>unclassified sequences</taxon>
        <taxon>metagenomes</taxon>
        <taxon>ecological metagenomes</taxon>
    </lineage>
</organism>
<gene>
    <name evidence="1" type="ORF">GALL_416210</name>
</gene>